<proteinExistence type="predicted"/>
<reference evidence="1" key="1">
    <citation type="submission" date="2020-03" db="EMBL/GenBank/DDBJ databases">
        <title>The deep terrestrial virosphere.</title>
        <authorList>
            <person name="Holmfeldt K."/>
            <person name="Nilsson E."/>
            <person name="Simone D."/>
            <person name="Lopez-Fernandez M."/>
            <person name="Wu X."/>
            <person name="de Brujin I."/>
            <person name="Lundin D."/>
            <person name="Andersson A."/>
            <person name="Bertilsson S."/>
            <person name="Dopson M."/>
        </authorList>
    </citation>
    <scope>NUCLEOTIDE SEQUENCE</scope>
    <source>
        <strain evidence="2">MM415A03112</strain>
        <strain evidence="1">MM415B01626</strain>
    </source>
</reference>
<protein>
    <submittedName>
        <fullName evidence="1">Uncharacterized protein</fullName>
    </submittedName>
</protein>
<dbReference type="EMBL" id="MT141889">
    <property type="protein sequence ID" value="QJA71648.1"/>
    <property type="molecule type" value="Genomic_DNA"/>
</dbReference>
<dbReference type="AlphaFoldDB" id="A0A6M3IJ74"/>
<organism evidence="1">
    <name type="scientific">viral metagenome</name>
    <dbReference type="NCBI Taxonomy" id="1070528"/>
    <lineage>
        <taxon>unclassified sequences</taxon>
        <taxon>metagenomes</taxon>
        <taxon>organismal metagenomes</taxon>
    </lineage>
</organism>
<dbReference type="EMBL" id="MT141279">
    <property type="protein sequence ID" value="QJA57556.1"/>
    <property type="molecule type" value="Genomic_DNA"/>
</dbReference>
<gene>
    <name evidence="2" type="ORF">MM415A03112_0002</name>
    <name evidence="1" type="ORF">MM415B01626_0017</name>
</gene>
<sequence>MIMVGSEILRIERTGGAYTDSVFGAQTNPSVVIKVVSVNWMYNDRSLSIDIPATEGATQPETIDGGFKLISIGLKITGYLDALPTGDSVEVKKKKLWNIAEFGRPDNTYIHFRGAYLFGLGTGVPGQIKILSLDMKEDATVSEPAVYVSSSSPTDVTEPKRVYVTMQIKKSEVQT</sequence>
<accession>A0A6M3IJ74</accession>
<evidence type="ECO:0000313" key="1">
    <source>
        <dbReference type="EMBL" id="QJA57556.1"/>
    </source>
</evidence>
<name>A0A6M3IJ74_9ZZZZ</name>
<evidence type="ECO:0000313" key="2">
    <source>
        <dbReference type="EMBL" id="QJA71648.1"/>
    </source>
</evidence>